<dbReference type="Gene3D" id="3.30.160.20">
    <property type="match status" value="1"/>
</dbReference>
<dbReference type="NCBIfam" id="NF006718">
    <property type="entry name" value="PRK09256.1"/>
    <property type="match status" value="1"/>
</dbReference>
<dbReference type="PROSITE" id="PS00745">
    <property type="entry name" value="RF_PROK_I"/>
    <property type="match status" value="1"/>
</dbReference>
<gene>
    <name evidence="4" type="ORF">SAMN04488071_0076</name>
</gene>
<accession>A0A1G6T3B1</accession>
<comment type="similarity">
    <text evidence="1">Belongs to the prokaryotic/mitochondrial release factor family.</text>
</comment>
<reference evidence="4 5" key="1">
    <citation type="submission" date="2016-10" db="EMBL/GenBank/DDBJ databases">
        <authorList>
            <person name="de Groot N.N."/>
        </authorList>
    </citation>
    <scope>NUCLEOTIDE SEQUENCE [LARGE SCALE GENOMIC DNA]</scope>
    <source>
        <strain evidence="4 5">CGMCC 1.9109</strain>
    </source>
</reference>
<dbReference type="Proteomes" id="UP000183685">
    <property type="component" value="Unassembled WGS sequence"/>
</dbReference>
<name>A0A1G6T3B1_9PROT</name>
<dbReference type="InterPro" id="IPR000352">
    <property type="entry name" value="Pep_chain_release_fac_I"/>
</dbReference>
<dbReference type="GO" id="GO:0003747">
    <property type="term" value="F:translation release factor activity"/>
    <property type="evidence" value="ECO:0007669"/>
    <property type="project" value="InterPro"/>
</dbReference>
<feature type="compositionally biased region" description="Basic residues" evidence="2">
    <location>
        <begin position="130"/>
        <end position="140"/>
    </location>
</feature>
<dbReference type="RefSeq" id="WP_068309086.1">
    <property type="nucleotide sequence ID" value="NZ_FNAK01000001.1"/>
</dbReference>
<keyword evidence="5" id="KW-1185">Reference proteome</keyword>
<feature type="compositionally biased region" description="Basic and acidic residues" evidence="2">
    <location>
        <begin position="114"/>
        <end position="129"/>
    </location>
</feature>
<dbReference type="GO" id="GO:0004045">
    <property type="term" value="F:peptidyl-tRNA hydrolase activity"/>
    <property type="evidence" value="ECO:0007669"/>
    <property type="project" value="TreeGrafter"/>
</dbReference>
<evidence type="ECO:0000313" key="5">
    <source>
        <dbReference type="Proteomes" id="UP000183685"/>
    </source>
</evidence>
<dbReference type="OrthoDB" id="9815709at2"/>
<dbReference type="GO" id="GO:0043022">
    <property type="term" value="F:ribosome binding"/>
    <property type="evidence" value="ECO:0007669"/>
    <property type="project" value="TreeGrafter"/>
</dbReference>
<protein>
    <submittedName>
        <fullName evidence="4">Ribosome-associated protein</fullName>
    </submittedName>
</protein>
<dbReference type="GO" id="GO:0072344">
    <property type="term" value="P:rescue of stalled ribosome"/>
    <property type="evidence" value="ECO:0007669"/>
    <property type="project" value="TreeGrafter"/>
</dbReference>
<dbReference type="Pfam" id="PF00472">
    <property type="entry name" value="RF-1"/>
    <property type="match status" value="1"/>
</dbReference>
<evidence type="ECO:0000259" key="3">
    <source>
        <dbReference type="PROSITE" id="PS00745"/>
    </source>
</evidence>
<proteinExistence type="inferred from homology"/>
<sequence length="140" mass="15699">MIEITPHIIIQDDDIQLTAKRASGPGGQHVNKVSTAVELRFNARACDAISNEMFIRLRKIAGKRMTAAGEIVLVAESHRSQIDNKRDATRRLTDMLKAAVKRPKFRVPTKPSKAAKERRITAKKTTGDRKKMRGKLKLVD</sequence>
<dbReference type="InterPro" id="IPR045853">
    <property type="entry name" value="Pep_chain_release_fac_I_sf"/>
</dbReference>
<dbReference type="PANTHER" id="PTHR47814">
    <property type="entry name" value="PEPTIDYL-TRNA HYDROLASE ARFB"/>
    <property type="match status" value="1"/>
</dbReference>
<evidence type="ECO:0000313" key="4">
    <source>
        <dbReference type="EMBL" id="SDD22855.1"/>
    </source>
</evidence>
<feature type="domain" description="Prokaryotic-type class I peptide chain release factors" evidence="3">
    <location>
        <begin position="21"/>
        <end position="37"/>
    </location>
</feature>
<dbReference type="AlphaFoldDB" id="A0A1G6T3B1"/>
<dbReference type="EMBL" id="FNAK01000001">
    <property type="protein sequence ID" value="SDD22855.1"/>
    <property type="molecule type" value="Genomic_DNA"/>
</dbReference>
<evidence type="ECO:0000256" key="1">
    <source>
        <dbReference type="ARBA" id="ARBA00010835"/>
    </source>
</evidence>
<evidence type="ECO:0000256" key="2">
    <source>
        <dbReference type="SAM" id="MobiDB-lite"/>
    </source>
</evidence>
<organism evidence="4 5">
    <name type="scientific">Kordiimonas lacus</name>
    <dbReference type="NCBI Taxonomy" id="637679"/>
    <lineage>
        <taxon>Bacteria</taxon>
        <taxon>Pseudomonadati</taxon>
        <taxon>Pseudomonadota</taxon>
        <taxon>Alphaproteobacteria</taxon>
        <taxon>Kordiimonadales</taxon>
        <taxon>Kordiimonadaceae</taxon>
        <taxon>Kordiimonas</taxon>
    </lineage>
</organism>
<dbReference type="PANTHER" id="PTHR47814:SF1">
    <property type="entry name" value="PEPTIDYL-TRNA HYDROLASE ARFB"/>
    <property type="match status" value="1"/>
</dbReference>
<feature type="region of interest" description="Disordered" evidence="2">
    <location>
        <begin position="104"/>
        <end position="140"/>
    </location>
</feature>
<dbReference type="SUPFAM" id="SSF75620">
    <property type="entry name" value="Release factor"/>
    <property type="match status" value="1"/>
</dbReference>